<gene>
    <name evidence="1" type="ORF">201phi2-1p183</name>
</gene>
<organism evidence="1 2">
    <name type="scientific">Pseudomonas phage 201phi2-1</name>
    <name type="common">Pseudomonas chlororaphis phage 201phi2-1</name>
    <dbReference type="NCBI Taxonomy" id="198110"/>
    <lineage>
        <taxon>Viruses</taxon>
        <taxon>Duplodnaviria</taxon>
        <taxon>Heunggongvirae</taxon>
        <taxon>Uroviricota</taxon>
        <taxon>Caudoviricetes</taxon>
        <taxon>Chimalliviridae</taxon>
        <taxon>Serwervirus</taxon>
        <taxon>Serwervirus 201phi21</taxon>
    </lineage>
</organism>
<dbReference type="EMBL" id="EU197055">
    <property type="protein sequence ID" value="ABY63013.1"/>
    <property type="molecule type" value="Genomic_DNA"/>
</dbReference>
<dbReference type="KEGG" id="vg:6372623"/>
<dbReference type="Proteomes" id="UP000002421">
    <property type="component" value="Segment"/>
</dbReference>
<dbReference type="RefSeq" id="YP_001956907.1">
    <property type="nucleotide sequence ID" value="NC_010821.1"/>
</dbReference>
<name>B3FJ46_BP201</name>
<reference evidence="1 2" key="1">
    <citation type="journal article" date="2008" name="Virology">
        <title>Characterization of Pseudomonas chlororaphis myovirus 201varphi2-1 via genomic sequencing, mass spectrometry, and electron microscopy.</title>
        <authorList>
            <person name="Thomas J.A."/>
            <person name="Rolando M.R."/>
            <person name="Carroll C.A."/>
            <person name="Shen P.S."/>
            <person name="Belnap D.M."/>
            <person name="Weintraub S.T."/>
            <person name="Serwer P."/>
            <person name="Hardies S.C."/>
        </authorList>
    </citation>
    <scope>NUCLEOTIDE SEQUENCE</scope>
</reference>
<protein>
    <submittedName>
        <fullName evidence="1">Uncharacterized protein</fullName>
    </submittedName>
</protein>
<evidence type="ECO:0000313" key="1">
    <source>
        <dbReference type="EMBL" id="ABY63013.1"/>
    </source>
</evidence>
<proteinExistence type="predicted"/>
<keyword evidence="2" id="KW-1185">Reference proteome</keyword>
<accession>B3FJ46</accession>
<organismHost>
    <name type="scientific">Pseudomonas chlororaphis</name>
    <dbReference type="NCBI Taxonomy" id="587753"/>
</organismHost>
<sequence length="118" mass="13551">MTEYYPTLKEVLELLGEDCILVGSATWKPEAECKDFDFVINDIGVTRLLEHYGYYIYQEADTWWQYIPIDSAGKCVDFFLGLCNIVDKSKFHLRLTYEQASELPLTIKVIGGVEVLSI</sequence>
<evidence type="ECO:0000313" key="2">
    <source>
        <dbReference type="Proteomes" id="UP000002421"/>
    </source>
</evidence>